<evidence type="ECO:0000313" key="3">
    <source>
        <dbReference type="Proteomes" id="UP001488838"/>
    </source>
</evidence>
<keyword evidence="3" id="KW-1185">Reference proteome</keyword>
<sequence length="122" mass="13572">MGKFQSKHAAAACKRRESPEGKPRRSQGARRPPGRMRRAPSLGRALPRALGGQFRGVRVCEWPQRRGRDRTARRRQRRRGTSRTGQAGKRPDGGAGSRNRGPPRAGRCALAVPLYHGEMQKP</sequence>
<name>A0AAW0IES8_MYOGA</name>
<feature type="compositionally biased region" description="Basic residues" evidence="1">
    <location>
        <begin position="24"/>
        <end position="38"/>
    </location>
</feature>
<feature type="compositionally biased region" description="Basic residues" evidence="1">
    <location>
        <begin position="71"/>
        <end position="81"/>
    </location>
</feature>
<dbReference type="AlphaFoldDB" id="A0AAW0IES8"/>
<dbReference type="EMBL" id="JBBHLL010000147">
    <property type="protein sequence ID" value="KAK7812699.1"/>
    <property type="molecule type" value="Genomic_DNA"/>
</dbReference>
<gene>
    <name evidence="2" type="ORF">U0070_011089</name>
</gene>
<feature type="compositionally biased region" description="Basic and acidic residues" evidence="1">
    <location>
        <begin position="14"/>
        <end position="23"/>
    </location>
</feature>
<feature type="region of interest" description="Disordered" evidence="1">
    <location>
        <begin position="1"/>
        <end position="122"/>
    </location>
</feature>
<reference evidence="2 3" key="1">
    <citation type="journal article" date="2023" name="bioRxiv">
        <title>Conserved and derived expression patterns and positive selection on dental genes reveal complex evolutionary context of ever-growing rodent molars.</title>
        <authorList>
            <person name="Calamari Z.T."/>
            <person name="Song A."/>
            <person name="Cohen E."/>
            <person name="Akter M."/>
            <person name="Roy R.D."/>
            <person name="Hallikas O."/>
            <person name="Christensen M.M."/>
            <person name="Li P."/>
            <person name="Marangoni P."/>
            <person name="Jernvall J."/>
            <person name="Klein O.D."/>
        </authorList>
    </citation>
    <scope>NUCLEOTIDE SEQUENCE [LARGE SCALE GENOMIC DNA]</scope>
    <source>
        <strain evidence="2">V071</strain>
    </source>
</reference>
<evidence type="ECO:0000313" key="2">
    <source>
        <dbReference type="EMBL" id="KAK7812699.1"/>
    </source>
</evidence>
<protein>
    <submittedName>
        <fullName evidence="2">Uncharacterized protein</fullName>
    </submittedName>
</protein>
<proteinExistence type="predicted"/>
<accession>A0AAW0IES8</accession>
<evidence type="ECO:0000256" key="1">
    <source>
        <dbReference type="SAM" id="MobiDB-lite"/>
    </source>
</evidence>
<comment type="caution">
    <text evidence="2">The sequence shown here is derived from an EMBL/GenBank/DDBJ whole genome shotgun (WGS) entry which is preliminary data.</text>
</comment>
<organism evidence="2 3">
    <name type="scientific">Myodes glareolus</name>
    <name type="common">Bank vole</name>
    <name type="synonym">Clethrionomys glareolus</name>
    <dbReference type="NCBI Taxonomy" id="447135"/>
    <lineage>
        <taxon>Eukaryota</taxon>
        <taxon>Metazoa</taxon>
        <taxon>Chordata</taxon>
        <taxon>Craniata</taxon>
        <taxon>Vertebrata</taxon>
        <taxon>Euteleostomi</taxon>
        <taxon>Mammalia</taxon>
        <taxon>Eutheria</taxon>
        <taxon>Euarchontoglires</taxon>
        <taxon>Glires</taxon>
        <taxon>Rodentia</taxon>
        <taxon>Myomorpha</taxon>
        <taxon>Muroidea</taxon>
        <taxon>Cricetidae</taxon>
        <taxon>Arvicolinae</taxon>
        <taxon>Myodes</taxon>
    </lineage>
</organism>
<dbReference type="Proteomes" id="UP001488838">
    <property type="component" value="Unassembled WGS sequence"/>
</dbReference>